<evidence type="ECO:0000256" key="1">
    <source>
        <dbReference type="SAM" id="Phobius"/>
    </source>
</evidence>
<feature type="transmembrane region" description="Helical" evidence="1">
    <location>
        <begin position="598"/>
        <end position="616"/>
    </location>
</feature>
<sequence>MLSLIKFLPKILTLYGTIDLARYQHLLQFWLQTPLLEVQILVSFANCGSSCSDYLTNRSIETYPMYRVKHTWELNITEGFGNYLIDSVNVSKGDMLVLNQSYDGIVAINSSHVLSDFFIYINQSNILLSKLSFMEEQRFAINPVISDFKIYQFYFEKKFHSNGIHSIKATFSNLTLNKNITISKKFKGDIFFKNSSYQQVKGLMLILSQYNLTDFKFYVNKTNSSHDYKLISELSYSTCLSFHGIESLDYGRTEYLLTSTEFIDDFTLMGFEVNAWTEGHIYLSIRSFSYCGTSSSCMAYFDNVLYYEAFNEFHSWKIKVEQGYNMIRLPYGVKNSTGRVSIDSGADFFQDFMIDFVSPKYFLTQLGMNKKNRFCINPIIDHWIFLSYLDFDVNFVGEQNFDANFSIETYSINKKFTFDPKINNLEIYCGDTENNVDFTIHCTVIVATNDVNDLIETKFDIKENTTVNSISVYLKIKINKDELNKSFLISVWNKNPAVGKDPYTYWYKKYIRLYGNKYIKYIRSGPIIKNFENFLTIPKKSHKFFKILHFPEDSPEFTIRIFSWVGVIIAVFFQLASHRTQKIVITVRINNKSGITSVCFRLRAGLAVGLLVAGADKPMPFLLMADALLVFYYQSTLLWLQLVFWYNYVFILTFVLFKVCKDFGWMVNA</sequence>
<evidence type="ECO:0000313" key="3">
    <source>
        <dbReference type="Proteomes" id="UP000276133"/>
    </source>
</evidence>
<dbReference type="EMBL" id="REGN01000062">
    <property type="protein sequence ID" value="RNA44724.1"/>
    <property type="molecule type" value="Genomic_DNA"/>
</dbReference>
<dbReference type="OrthoDB" id="10192503at2759"/>
<name>A0A3M7T9E8_BRAPC</name>
<accession>A0A3M7T9E8</accession>
<feature type="transmembrane region" description="Helical" evidence="1">
    <location>
        <begin position="557"/>
        <end position="577"/>
    </location>
</feature>
<comment type="caution">
    <text evidence="2">The sequence shown here is derived from an EMBL/GenBank/DDBJ whole genome shotgun (WGS) entry which is preliminary data.</text>
</comment>
<dbReference type="AlphaFoldDB" id="A0A3M7T9E8"/>
<protein>
    <submittedName>
        <fullName evidence="2">Uncharacterized protein</fullName>
    </submittedName>
</protein>
<keyword evidence="3" id="KW-1185">Reference proteome</keyword>
<dbReference type="Proteomes" id="UP000276133">
    <property type="component" value="Unassembled WGS sequence"/>
</dbReference>
<organism evidence="2 3">
    <name type="scientific">Brachionus plicatilis</name>
    <name type="common">Marine rotifer</name>
    <name type="synonym">Brachionus muelleri</name>
    <dbReference type="NCBI Taxonomy" id="10195"/>
    <lineage>
        <taxon>Eukaryota</taxon>
        <taxon>Metazoa</taxon>
        <taxon>Spiralia</taxon>
        <taxon>Gnathifera</taxon>
        <taxon>Rotifera</taxon>
        <taxon>Eurotatoria</taxon>
        <taxon>Monogononta</taxon>
        <taxon>Pseudotrocha</taxon>
        <taxon>Ploima</taxon>
        <taxon>Brachionidae</taxon>
        <taxon>Brachionus</taxon>
    </lineage>
</organism>
<keyword evidence="1" id="KW-0812">Transmembrane</keyword>
<keyword evidence="1" id="KW-1133">Transmembrane helix</keyword>
<feature type="transmembrane region" description="Helical" evidence="1">
    <location>
        <begin position="636"/>
        <end position="657"/>
    </location>
</feature>
<keyword evidence="1" id="KW-0472">Membrane</keyword>
<gene>
    <name evidence="2" type="ORF">BpHYR1_028677</name>
</gene>
<proteinExistence type="predicted"/>
<reference evidence="2 3" key="1">
    <citation type="journal article" date="2018" name="Sci. Rep.">
        <title>Genomic signatures of local adaptation to the degree of environmental predictability in rotifers.</title>
        <authorList>
            <person name="Franch-Gras L."/>
            <person name="Hahn C."/>
            <person name="Garcia-Roger E.M."/>
            <person name="Carmona M.J."/>
            <person name="Serra M."/>
            <person name="Gomez A."/>
        </authorList>
    </citation>
    <scope>NUCLEOTIDE SEQUENCE [LARGE SCALE GENOMIC DNA]</scope>
    <source>
        <strain evidence="2">HYR1</strain>
    </source>
</reference>
<evidence type="ECO:0000313" key="2">
    <source>
        <dbReference type="EMBL" id="RNA44724.1"/>
    </source>
</evidence>